<evidence type="ECO:0000313" key="3">
    <source>
        <dbReference type="Proteomes" id="UP000252519"/>
    </source>
</evidence>
<evidence type="ECO:0000313" key="2">
    <source>
        <dbReference type="EMBL" id="RCN45433.1"/>
    </source>
</evidence>
<dbReference type="AlphaFoldDB" id="A0A368GM21"/>
<gene>
    <name evidence="2" type="ORF">ANCCAN_08583</name>
</gene>
<protein>
    <recommendedName>
        <fullName evidence="4">Sulfur globule protein CV3 domain protein</fullName>
    </recommendedName>
</protein>
<reference evidence="2 3" key="1">
    <citation type="submission" date="2014-10" db="EMBL/GenBank/DDBJ databases">
        <title>Draft genome of the hookworm Ancylostoma caninum.</title>
        <authorList>
            <person name="Mitreva M."/>
        </authorList>
    </citation>
    <scope>NUCLEOTIDE SEQUENCE [LARGE SCALE GENOMIC DNA]</scope>
    <source>
        <strain evidence="2 3">Baltimore</strain>
    </source>
</reference>
<accession>A0A368GM21</accession>
<feature type="signal peptide" evidence="1">
    <location>
        <begin position="1"/>
        <end position="40"/>
    </location>
</feature>
<feature type="chain" id="PRO_5016802386" description="Sulfur globule protein CV3 domain protein" evidence="1">
    <location>
        <begin position="41"/>
        <end position="107"/>
    </location>
</feature>
<keyword evidence="3" id="KW-1185">Reference proteome</keyword>
<dbReference type="Proteomes" id="UP000252519">
    <property type="component" value="Unassembled WGS sequence"/>
</dbReference>
<keyword evidence="1" id="KW-0732">Signal</keyword>
<dbReference type="OrthoDB" id="10474299at2759"/>
<organism evidence="2 3">
    <name type="scientific">Ancylostoma caninum</name>
    <name type="common">Dog hookworm</name>
    <dbReference type="NCBI Taxonomy" id="29170"/>
    <lineage>
        <taxon>Eukaryota</taxon>
        <taxon>Metazoa</taxon>
        <taxon>Ecdysozoa</taxon>
        <taxon>Nematoda</taxon>
        <taxon>Chromadorea</taxon>
        <taxon>Rhabditida</taxon>
        <taxon>Rhabditina</taxon>
        <taxon>Rhabditomorpha</taxon>
        <taxon>Strongyloidea</taxon>
        <taxon>Ancylostomatidae</taxon>
        <taxon>Ancylostomatinae</taxon>
        <taxon>Ancylostoma</taxon>
    </lineage>
</organism>
<evidence type="ECO:0008006" key="4">
    <source>
        <dbReference type="Google" id="ProtNLM"/>
    </source>
</evidence>
<comment type="caution">
    <text evidence="2">The sequence shown here is derived from an EMBL/GenBank/DDBJ whole genome shotgun (WGS) entry which is preliminary data.</text>
</comment>
<dbReference type="EMBL" id="JOJR01000102">
    <property type="protein sequence ID" value="RCN45433.1"/>
    <property type="molecule type" value="Genomic_DNA"/>
</dbReference>
<name>A0A368GM21_ANCCA</name>
<dbReference type="InterPro" id="IPR009924">
    <property type="entry name" value="DUF1459"/>
</dbReference>
<sequence>MPNRLLRIKAAAPATSSPADISLTMLLKALLFVAIACVLAQQIEAQYYGYAAYPGYASYYPAYAGYYGGLYSGLTYPGYAYYGWGSNKGGAPETPAVGGSLTNNVRH</sequence>
<dbReference type="Pfam" id="PF07312">
    <property type="entry name" value="DUF1459"/>
    <property type="match status" value="1"/>
</dbReference>
<proteinExistence type="predicted"/>
<evidence type="ECO:0000256" key="1">
    <source>
        <dbReference type="SAM" id="SignalP"/>
    </source>
</evidence>